<sequence length="240" mass="26856">MNIVKSRINIFKTIKPTIPKLRTMSTKKPSELAKITKIVDLESKDAKWVKLQKIHYTNPNGEARDWEMTARTTRIPGQEIDGVGIIALVKDPSNPTDSPKIVLQKQFRPPVEAVCIEFPAGLLDPNETALECAIRELHEETGYVVTKDQHLGNSEIMFNDAGFTNTNLISVMLEVDLSTKENQNPIPQLEENEFIETFLVNLAELPEELEKLSEKGYKVDSKVASIAAGLKLSRAFNLGK</sequence>
<dbReference type="PANTHER" id="PTHR11839:SF1">
    <property type="entry name" value="ADP-SUGAR PYROPHOSPHATASE"/>
    <property type="match status" value="1"/>
</dbReference>
<dbReference type="Pfam" id="PF00293">
    <property type="entry name" value="NUDIX"/>
    <property type="match status" value="1"/>
</dbReference>
<dbReference type="GO" id="GO:0005634">
    <property type="term" value="C:nucleus"/>
    <property type="evidence" value="ECO:0007669"/>
    <property type="project" value="TreeGrafter"/>
</dbReference>
<dbReference type="InterPro" id="IPR020084">
    <property type="entry name" value="NUDIX_hydrolase_CS"/>
</dbReference>
<evidence type="ECO:0000313" key="3">
    <source>
        <dbReference type="EMBL" id="GMM33305.1"/>
    </source>
</evidence>
<dbReference type="GO" id="GO:0019693">
    <property type="term" value="P:ribose phosphate metabolic process"/>
    <property type="evidence" value="ECO:0007669"/>
    <property type="project" value="TreeGrafter"/>
</dbReference>
<protein>
    <submittedName>
        <fullName evidence="3">ADP-ribose diphosphatase</fullName>
    </submittedName>
</protein>
<evidence type="ECO:0000256" key="1">
    <source>
        <dbReference type="ARBA" id="ARBA00022801"/>
    </source>
</evidence>
<dbReference type="Gene3D" id="3.90.79.10">
    <property type="entry name" value="Nucleoside Triphosphate Pyrophosphohydrolase"/>
    <property type="match status" value="1"/>
</dbReference>
<proteinExistence type="predicted"/>
<reference evidence="3 4" key="1">
    <citation type="journal article" date="2023" name="Elife">
        <title>Identification of key yeast species and microbe-microbe interactions impacting larval growth of Drosophila in the wild.</title>
        <authorList>
            <person name="Mure A."/>
            <person name="Sugiura Y."/>
            <person name="Maeda R."/>
            <person name="Honda K."/>
            <person name="Sakurai N."/>
            <person name="Takahashi Y."/>
            <person name="Watada M."/>
            <person name="Katoh T."/>
            <person name="Gotoh A."/>
            <person name="Gotoh Y."/>
            <person name="Taniguchi I."/>
            <person name="Nakamura K."/>
            <person name="Hayashi T."/>
            <person name="Katayama T."/>
            <person name="Uemura T."/>
            <person name="Hattori Y."/>
        </authorList>
    </citation>
    <scope>NUCLEOTIDE SEQUENCE [LARGE SCALE GENOMIC DNA]</scope>
    <source>
        <strain evidence="3 4">SC-9</strain>
    </source>
</reference>
<dbReference type="Proteomes" id="UP001360560">
    <property type="component" value="Unassembled WGS sequence"/>
</dbReference>
<feature type="domain" description="Nudix hydrolase" evidence="2">
    <location>
        <begin position="78"/>
        <end position="225"/>
    </location>
</feature>
<dbReference type="InterPro" id="IPR000086">
    <property type="entry name" value="NUDIX_hydrolase_dom"/>
</dbReference>
<dbReference type="PROSITE" id="PS51462">
    <property type="entry name" value="NUDIX"/>
    <property type="match status" value="1"/>
</dbReference>
<dbReference type="CDD" id="cd18888">
    <property type="entry name" value="NUDIX_ADPRase_Nudt5"/>
    <property type="match status" value="1"/>
</dbReference>
<dbReference type="RefSeq" id="XP_064850305.1">
    <property type="nucleotide sequence ID" value="XM_064994233.1"/>
</dbReference>
<dbReference type="GeneID" id="90071284"/>
<dbReference type="SUPFAM" id="SSF55811">
    <property type="entry name" value="Nudix"/>
    <property type="match status" value="1"/>
</dbReference>
<dbReference type="AlphaFoldDB" id="A0AAV5QFW0"/>
<dbReference type="GO" id="GO:0006753">
    <property type="term" value="P:nucleoside phosphate metabolic process"/>
    <property type="evidence" value="ECO:0007669"/>
    <property type="project" value="TreeGrafter"/>
</dbReference>
<dbReference type="GO" id="GO:0047631">
    <property type="term" value="F:ADP-ribose diphosphatase activity"/>
    <property type="evidence" value="ECO:0007669"/>
    <property type="project" value="TreeGrafter"/>
</dbReference>
<organism evidence="3 4">
    <name type="scientific">Saccharomycopsis crataegensis</name>
    <dbReference type="NCBI Taxonomy" id="43959"/>
    <lineage>
        <taxon>Eukaryota</taxon>
        <taxon>Fungi</taxon>
        <taxon>Dikarya</taxon>
        <taxon>Ascomycota</taxon>
        <taxon>Saccharomycotina</taxon>
        <taxon>Saccharomycetes</taxon>
        <taxon>Saccharomycopsidaceae</taxon>
        <taxon>Saccharomycopsis</taxon>
    </lineage>
</organism>
<dbReference type="FunFam" id="3.90.79.10:FF:000016">
    <property type="entry name" value="ADP-sugar pyrophosphatase isoform X1"/>
    <property type="match status" value="1"/>
</dbReference>
<keyword evidence="4" id="KW-1185">Reference proteome</keyword>
<dbReference type="InterPro" id="IPR015797">
    <property type="entry name" value="NUDIX_hydrolase-like_dom_sf"/>
</dbReference>
<accession>A0AAV5QFW0</accession>
<evidence type="ECO:0000313" key="4">
    <source>
        <dbReference type="Proteomes" id="UP001360560"/>
    </source>
</evidence>
<dbReference type="EMBL" id="BTFZ01000001">
    <property type="protein sequence ID" value="GMM33305.1"/>
    <property type="molecule type" value="Genomic_DNA"/>
</dbReference>
<dbReference type="PANTHER" id="PTHR11839">
    <property type="entry name" value="UDP/ADP-SUGAR PYROPHOSPHATASE"/>
    <property type="match status" value="1"/>
</dbReference>
<comment type="caution">
    <text evidence="3">The sequence shown here is derived from an EMBL/GenBank/DDBJ whole genome shotgun (WGS) entry which is preliminary data.</text>
</comment>
<dbReference type="PROSITE" id="PS00893">
    <property type="entry name" value="NUDIX_BOX"/>
    <property type="match status" value="1"/>
</dbReference>
<evidence type="ECO:0000259" key="2">
    <source>
        <dbReference type="PROSITE" id="PS51462"/>
    </source>
</evidence>
<dbReference type="GO" id="GO:0005829">
    <property type="term" value="C:cytosol"/>
    <property type="evidence" value="ECO:0007669"/>
    <property type="project" value="TreeGrafter"/>
</dbReference>
<name>A0AAV5QFW0_9ASCO</name>
<keyword evidence="1" id="KW-0378">Hydrolase</keyword>
<gene>
    <name evidence="3" type="ORF">DASC09_006300</name>
</gene>